<evidence type="ECO:0000256" key="1">
    <source>
        <dbReference type="SAM" id="MobiDB-lite"/>
    </source>
</evidence>
<evidence type="ECO:0000313" key="3">
    <source>
        <dbReference type="EMBL" id="MBK1854274.1"/>
    </source>
</evidence>
<dbReference type="AlphaFoldDB" id="A0AAE2SC89"/>
<feature type="compositionally biased region" description="Basic and acidic residues" evidence="1">
    <location>
        <begin position="23"/>
        <end position="46"/>
    </location>
</feature>
<protein>
    <recommendedName>
        <fullName evidence="5">AsmA-like C-terminal domain-containing protein</fullName>
    </recommendedName>
</protein>
<keyword evidence="2" id="KW-0472">Membrane</keyword>
<comment type="caution">
    <text evidence="3">The sequence shown here is derived from an EMBL/GenBank/DDBJ whole genome shotgun (WGS) entry which is preliminary data.</text>
</comment>
<accession>A0AAE2SC89</accession>
<feature type="transmembrane region" description="Helical" evidence="2">
    <location>
        <begin position="76"/>
        <end position="98"/>
    </location>
</feature>
<keyword evidence="2" id="KW-0812">Transmembrane</keyword>
<dbReference type="Proteomes" id="UP000634206">
    <property type="component" value="Unassembled WGS sequence"/>
</dbReference>
<dbReference type="RefSeq" id="WP_309488879.1">
    <property type="nucleotide sequence ID" value="NZ_JAENIG010000002.1"/>
</dbReference>
<feature type="compositionally biased region" description="Basic and acidic residues" evidence="1">
    <location>
        <begin position="498"/>
        <end position="509"/>
    </location>
</feature>
<feature type="region of interest" description="Disordered" evidence="1">
    <location>
        <begin position="480"/>
        <end position="509"/>
    </location>
</feature>
<reference evidence="3" key="1">
    <citation type="submission" date="2021-01" db="EMBL/GenBank/DDBJ databases">
        <title>Modified the classification status of verrucomicrobia.</title>
        <authorList>
            <person name="Feng X."/>
        </authorList>
    </citation>
    <scope>NUCLEOTIDE SEQUENCE</scope>
    <source>
        <strain evidence="3">5K15</strain>
    </source>
</reference>
<evidence type="ECO:0000313" key="4">
    <source>
        <dbReference type="Proteomes" id="UP000634206"/>
    </source>
</evidence>
<gene>
    <name evidence="3" type="ORF">JIN83_04855</name>
</gene>
<name>A0AAE2SC89_9BACT</name>
<evidence type="ECO:0008006" key="5">
    <source>
        <dbReference type="Google" id="ProtNLM"/>
    </source>
</evidence>
<feature type="compositionally biased region" description="Low complexity" evidence="1">
    <location>
        <begin position="1"/>
        <end position="14"/>
    </location>
</feature>
<evidence type="ECO:0000256" key="2">
    <source>
        <dbReference type="SAM" id="Phobius"/>
    </source>
</evidence>
<sequence length="509" mass="55745">MASDSSSQDNSQYSVDEMMANLKRGDRQKQRRSSGREGELVTREDGTQVVKVKRRKRRSKQPEKPKKQTLSPKAKWALLGSIIGVLLLIVVAIIFIIAKYNGRTFTESTEAKIAEISGASETAVTQLRVTPVSAKAGKFELSWDRHSFLNQATLNNLRADIKATSFFGSDWVGEEVVASTGKVYFQTPVSLAETSHDPVPSPYQFGSYRCNELDIHFGDERDAPSIIALQMSQRKMENERYQFVFQDGLIQVPNWPELTLASGVITLNSQYAEIETLLGTTGHTTTGQLSISGRISRAMNKTVSLDINAKDYPIHDLLGKELGRIIQGTCTSSTGTLSYDYQKSSVAGLSFVLPFSSTDIQLTELPMLAALKDLTGNTDYVRPIFRNSRGTITRTSEGVSINDIAWISSSLLTIRGNLHMGDDKKLSGTLDIGVPSTAFHSDPPAPFEGPKDGLYHATVTISGTIHNPYDNLGEQIKAAGGNSAMPKTIPSTPIDPQKALEDDFDSLSR</sequence>
<dbReference type="EMBL" id="JAENIG010000002">
    <property type="protein sequence ID" value="MBK1854274.1"/>
    <property type="molecule type" value="Genomic_DNA"/>
</dbReference>
<keyword evidence="2" id="KW-1133">Transmembrane helix</keyword>
<keyword evidence="4" id="KW-1185">Reference proteome</keyword>
<proteinExistence type="predicted"/>
<feature type="region of interest" description="Disordered" evidence="1">
    <location>
        <begin position="1"/>
        <end position="70"/>
    </location>
</feature>
<organism evidence="3 4">
    <name type="scientific">Oceaniferula flava</name>
    <dbReference type="NCBI Taxonomy" id="2800421"/>
    <lineage>
        <taxon>Bacteria</taxon>
        <taxon>Pseudomonadati</taxon>
        <taxon>Verrucomicrobiota</taxon>
        <taxon>Verrucomicrobiia</taxon>
        <taxon>Verrucomicrobiales</taxon>
        <taxon>Verrucomicrobiaceae</taxon>
        <taxon>Oceaniferula</taxon>
    </lineage>
</organism>